<comment type="similarity">
    <text evidence="1">Belongs to the peptidase S33 family.</text>
</comment>
<keyword evidence="2 4" id="KW-0732">Signal</keyword>
<dbReference type="InterPro" id="IPR051601">
    <property type="entry name" value="Serine_prot/Carboxylest_S33"/>
</dbReference>
<feature type="chain" id="PRO_5039423023" evidence="4">
    <location>
        <begin position="33"/>
        <end position="495"/>
    </location>
</feature>
<proteinExistence type="inferred from homology"/>
<name>A0A4R0JLF5_9ACTN</name>
<dbReference type="AlphaFoldDB" id="A0A4R0JLF5"/>
<comment type="caution">
    <text evidence="6">The sequence shown here is derived from an EMBL/GenBank/DDBJ whole genome shotgun (WGS) entry which is preliminary data.</text>
</comment>
<dbReference type="EMBL" id="SJKD01000005">
    <property type="protein sequence ID" value="TCC47479.1"/>
    <property type="molecule type" value="Genomic_DNA"/>
</dbReference>
<dbReference type="GO" id="GO:0016787">
    <property type="term" value="F:hydrolase activity"/>
    <property type="evidence" value="ECO:0007669"/>
    <property type="project" value="UniProtKB-KW"/>
</dbReference>
<dbReference type="Proteomes" id="UP000293342">
    <property type="component" value="Unassembled WGS sequence"/>
</dbReference>
<dbReference type="OrthoDB" id="3930934at2"/>
<dbReference type="Gene3D" id="3.40.50.1820">
    <property type="entry name" value="alpha/beta hydrolase"/>
    <property type="match status" value="1"/>
</dbReference>
<accession>A0A4R0JLF5</accession>
<evidence type="ECO:0000256" key="2">
    <source>
        <dbReference type="ARBA" id="ARBA00022729"/>
    </source>
</evidence>
<keyword evidence="3 6" id="KW-0378">Hydrolase</keyword>
<evidence type="ECO:0000256" key="4">
    <source>
        <dbReference type="SAM" id="SignalP"/>
    </source>
</evidence>
<feature type="signal peptide" evidence="4">
    <location>
        <begin position="1"/>
        <end position="32"/>
    </location>
</feature>
<dbReference type="PANTHER" id="PTHR43248">
    <property type="entry name" value="2-SUCCINYL-6-HYDROXY-2,4-CYCLOHEXADIENE-1-CARBOXYLATE SYNTHASE"/>
    <property type="match status" value="1"/>
</dbReference>
<reference evidence="6 7" key="1">
    <citation type="submission" date="2019-02" db="EMBL/GenBank/DDBJ databases">
        <title>Kribbella capetownensis sp. nov. and Kribbella speibonae sp. nov., isolated from soil.</title>
        <authorList>
            <person name="Curtis S.M."/>
            <person name="Norton I."/>
            <person name="Everest G.J."/>
            <person name="Meyers P.R."/>
        </authorList>
    </citation>
    <scope>NUCLEOTIDE SEQUENCE [LARGE SCALE GENOMIC DNA]</scope>
    <source>
        <strain evidence="6 7">YM53</strain>
    </source>
</reference>
<evidence type="ECO:0000256" key="1">
    <source>
        <dbReference type="ARBA" id="ARBA00010088"/>
    </source>
</evidence>
<evidence type="ECO:0000259" key="5">
    <source>
        <dbReference type="Pfam" id="PF08386"/>
    </source>
</evidence>
<dbReference type="SUPFAM" id="SSF53474">
    <property type="entry name" value="alpha/beta-Hydrolases"/>
    <property type="match status" value="1"/>
</dbReference>
<dbReference type="Pfam" id="PF08386">
    <property type="entry name" value="Abhydrolase_4"/>
    <property type="match status" value="1"/>
</dbReference>
<evidence type="ECO:0000256" key="3">
    <source>
        <dbReference type="ARBA" id="ARBA00022801"/>
    </source>
</evidence>
<evidence type="ECO:0000313" key="7">
    <source>
        <dbReference type="Proteomes" id="UP000293342"/>
    </source>
</evidence>
<evidence type="ECO:0000313" key="6">
    <source>
        <dbReference type="EMBL" id="TCC47479.1"/>
    </source>
</evidence>
<organism evidence="6 7">
    <name type="scientific">Kribbella capetownensis</name>
    <dbReference type="NCBI Taxonomy" id="1572659"/>
    <lineage>
        <taxon>Bacteria</taxon>
        <taxon>Bacillati</taxon>
        <taxon>Actinomycetota</taxon>
        <taxon>Actinomycetes</taxon>
        <taxon>Propionibacteriales</taxon>
        <taxon>Kribbellaceae</taxon>
        <taxon>Kribbella</taxon>
    </lineage>
</organism>
<dbReference type="PANTHER" id="PTHR43248:SF29">
    <property type="entry name" value="TRIPEPTIDYL AMINOPEPTIDASE"/>
    <property type="match status" value="1"/>
</dbReference>
<keyword evidence="7" id="KW-1185">Reference proteome</keyword>
<dbReference type="InterPro" id="IPR029058">
    <property type="entry name" value="AB_hydrolase_fold"/>
</dbReference>
<protein>
    <submittedName>
        <fullName evidence="6">Alpha/beta hydrolase</fullName>
    </submittedName>
</protein>
<sequence length="495" mass="53024">MPSFIERFRAHRRRVVATVLAAVAAAGGLTLATTPVPSAAQVGDSSLSWAPCPGVPEPSLGLKCTTVTVPLDYAKPAGETIEIAVSRLPSTNPARRRGVLFLNIGGQGDSQAALPLTLVSLGLPASVREKYDLIEFDPRGIGRSTPLTCNLRPDQAATLIPPPYARTAADVNKRAADARQIAEQCAQSSTAHLLPYITNTNVARDMDRIRQALGEQRISYLGYSHGTYLGTLYAALFPKRTDRMVFDSVSGLGGLDAVGARRWGLGFELRFPDFARWAASQDATYGLGATPAQVRTRYLQIVDNLDREPVAGISGTALRAMTYGMLFSDSIFPALASALQALAAGQAPQLPPPPAGGDFSGMLALVCNSPGWSRDIDTYPRHVAVDRVRYPLFGPAAASVWPCAFWPAKAEPRVDISRAGSSTILLVNNLRDPATPYVGAVELHRTLGARSRLITVDQGGHLSYLFGNNSCAKNLETTFLVDGKRPPRDTFCPRT</sequence>
<gene>
    <name evidence="6" type="ORF">E0H75_22115</name>
</gene>
<feature type="domain" description="Peptidase S33 tripeptidyl aminopeptidase-like C-terminal" evidence="5">
    <location>
        <begin position="391"/>
        <end position="492"/>
    </location>
</feature>
<dbReference type="InterPro" id="IPR013595">
    <property type="entry name" value="Pept_S33_TAP-like_C"/>
</dbReference>